<accession>A0A9D2SSY2</accession>
<evidence type="ECO:0000256" key="1">
    <source>
        <dbReference type="SAM" id="Phobius"/>
    </source>
</evidence>
<evidence type="ECO:0000313" key="2">
    <source>
        <dbReference type="EMBL" id="HJC34558.1"/>
    </source>
</evidence>
<feature type="transmembrane region" description="Helical" evidence="1">
    <location>
        <begin position="64"/>
        <end position="82"/>
    </location>
</feature>
<dbReference type="EMBL" id="DWWO01000101">
    <property type="protein sequence ID" value="HJC34558.1"/>
    <property type="molecule type" value="Genomic_DNA"/>
</dbReference>
<evidence type="ECO:0000313" key="3">
    <source>
        <dbReference type="Proteomes" id="UP000823890"/>
    </source>
</evidence>
<keyword evidence="1" id="KW-1133">Transmembrane helix</keyword>
<dbReference type="AlphaFoldDB" id="A0A9D2SSY2"/>
<keyword evidence="1" id="KW-0812">Transmembrane</keyword>
<sequence length="374" mass="40897">MAGVGVAVVFILMFILVVFAICVVMIIAEWKLFKKAGQPGWAAIVPFYNAYVLTKITWGNGWLFLLGFLPLGNIIFLIFTWIKLAKAFGKGGGYAAGLFFVPFVFLPMLAFGGAAYQGPDQGSKKGALIACAVLGGIGVLLYGLLLITAVTAGVTQMRDTPPVYMEDHDDMDDLYEDGYDDQDDLYEDSYDDYDNYDDQDDYGDYGDIGSDVERTPIEGYNYFVNVMLDNGDTQVSVPVPDSEYLAASGGAASAVLDGVSVSVYAGYKYADLPEMVSDSVESTCDLMESMPEYYADITVDEMIAGDGFALQQINYNYINWDGEKIPCIEIIKCDQVDDGMVMLDLSVDNSSATENTQTIFEEACALYGIDFSFD</sequence>
<dbReference type="Proteomes" id="UP000823890">
    <property type="component" value="Unassembled WGS sequence"/>
</dbReference>
<dbReference type="InterPro" id="IPR043739">
    <property type="entry name" value="DUF5684"/>
</dbReference>
<name>A0A9D2SSY2_9FIRM</name>
<gene>
    <name evidence="2" type="ORF">H9758_08195</name>
</gene>
<reference evidence="2" key="2">
    <citation type="submission" date="2021-04" db="EMBL/GenBank/DDBJ databases">
        <authorList>
            <person name="Gilroy R."/>
        </authorList>
    </citation>
    <scope>NUCLEOTIDE SEQUENCE</scope>
    <source>
        <strain evidence="2">ChiW19-954</strain>
    </source>
</reference>
<organism evidence="2 3">
    <name type="scientific">Candidatus Mediterraneibacter faecipullorum</name>
    <dbReference type="NCBI Taxonomy" id="2838670"/>
    <lineage>
        <taxon>Bacteria</taxon>
        <taxon>Bacillati</taxon>
        <taxon>Bacillota</taxon>
        <taxon>Clostridia</taxon>
        <taxon>Lachnospirales</taxon>
        <taxon>Lachnospiraceae</taxon>
        <taxon>Mediterraneibacter</taxon>
    </lineage>
</organism>
<feature type="transmembrane region" description="Helical" evidence="1">
    <location>
        <begin position="6"/>
        <end position="28"/>
    </location>
</feature>
<protein>
    <submittedName>
        <fullName evidence="2">Uncharacterized protein</fullName>
    </submittedName>
</protein>
<feature type="transmembrane region" description="Helical" evidence="1">
    <location>
        <begin position="127"/>
        <end position="150"/>
    </location>
</feature>
<reference evidence="2" key="1">
    <citation type="journal article" date="2021" name="PeerJ">
        <title>Extensive microbial diversity within the chicken gut microbiome revealed by metagenomics and culture.</title>
        <authorList>
            <person name="Gilroy R."/>
            <person name="Ravi A."/>
            <person name="Getino M."/>
            <person name="Pursley I."/>
            <person name="Horton D.L."/>
            <person name="Alikhan N.F."/>
            <person name="Baker D."/>
            <person name="Gharbi K."/>
            <person name="Hall N."/>
            <person name="Watson M."/>
            <person name="Adriaenssens E.M."/>
            <person name="Foster-Nyarko E."/>
            <person name="Jarju S."/>
            <person name="Secka A."/>
            <person name="Antonio M."/>
            <person name="Oren A."/>
            <person name="Chaudhuri R.R."/>
            <person name="La Ragione R."/>
            <person name="Hildebrand F."/>
            <person name="Pallen M.J."/>
        </authorList>
    </citation>
    <scope>NUCLEOTIDE SEQUENCE</scope>
    <source>
        <strain evidence="2">ChiW19-954</strain>
    </source>
</reference>
<keyword evidence="1" id="KW-0472">Membrane</keyword>
<dbReference type="Pfam" id="PF18936">
    <property type="entry name" value="DUF5684"/>
    <property type="match status" value="1"/>
</dbReference>
<feature type="transmembrane region" description="Helical" evidence="1">
    <location>
        <begin position="94"/>
        <end position="115"/>
    </location>
</feature>
<proteinExistence type="predicted"/>
<comment type="caution">
    <text evidence="2">The sequence shown here is derived from an EMBL/GenBank/DDBJ whole genome shotgun (WGS) entry which is preliminary data.</text>
</comment>